<dbReference type="EMBL" id="BPLR01012259">
    <property type="protein sequence ID" value="GIY52594.1"/>
    <property type="molecule type" value="Genomic_DNA"/>
</dbReference>
<evidence type="ECO:0000313" key="1">
    <source>
        <dbReference type="EMBL" id="GIY52594.1"/>
    </source>
</evidence>
<feature type="non-terminal residue" evidence="1">
    <location>
        <position position="1"/>
    </location>
</feature>
<organism evidence="1 2">
    <name type="scientific">Caerostris extrusa</name>
    <name type="common">Bark spider</name>
    <name type="synonym">Caerostris bankana</name>
    <dbReference type="NCBI Taxonomy" id="172846"/>
    <lineage>
        <taxon>Eukaryota</taxon>
        <taxon>Metazoa</taxon>
        <taxon>Ecdysozoa</taxon>
        <taxon>Arthropoda</taxon>
        <taxon>Chelicerata</taxon>
        <taxon>Arachnida</taxon>
        <taxon>Araneae</taxon>
        <taxon>Araneomorphae</taxon>
        <taxon>Entelegynae</taxon>
        <taxon>Araneoidea</taxon>
        <taxon>Araneidae</taxon>
        <taxon>Caerostris</taxon>
    </lineage>
</organism>
<reference evidence="1 2" key="1">
    <citation type="submission" date="2021-06" db="EMBL/GenBank/DDBJ databases">
        <title>Caerostris extrusa draft genome.</title>
        <authorList>
            <person name="Kono N."/>
            <person name="Arakawa K."/>
        </authorList>
    </citation>
    <scope>NUCLEOTIDE SEQUENCE [LARGE SCALE GENOMIC DNA]</scope>
</reference>
<dbReference type="Proteomes" id="UP001054945">
    <property type="component" value="Unassembled WGS sequence"/>
</dbReference>
<keyword evidence="2" id="KW-1185">Reference proteome</keyword>
<name>A0AAV4U480_CAEEX</name>
<accession>A0AAV4U480</accession>
<sequence>HVSRQSQFLRRGNPIAITINCQAQTKSEAFKETGSGVTTFVRRYHEVLAKREEQLTVFDKEHHCCYLGADICRAATCFAFSFICLLASPSGSAR</sequence>
<protein>
    <submittedName>
        <fullName evidence="1">Uncharacterized protein</fullName>
    </submittedName>
</protein>
<comment type="caution">
    <text evidence="1">The sequence shown here is derived from an EMBL/GenBank/DDBJ whole genome shotgun (WGS) entry which is preliminary data.</text>
</comment>
<gene>
    <name evidence="1" type="ORF">CEXT_257681</name>
</gene>
<evidence type="ECO:0000313" key="2">
    <source>
        <dbReference type="Proteomes" id="UP001054945"/>
    </source>
</evidence>
<proteinExistence type="predicted"/>
<dbReference type="AlphaFoldDB" id="A0AAV4U480"/>